<dbReference type="EMBL" id="CP061800">
    <property type="protein sequence ID" value="QTA86836.1"/>
    <property type="molecule type" value="Genomic_DNA"/>
</dbReference>
<gene>
    <name evidence="1" type="ORF">dnm_028600</name>
</gene>
<organism evidence="1 2">
    <name type="scientific">Desulfonema magnum</name>
    <dbReference type="NCBI Taxonomy" id="45655"/>
    <lineage>
        <taxon>Bacteria</taxon>
        <taxon>Pseudomonadati</taxon>
        <taxon>Thermodesulfobacteriota</taxon>
        <taxon>Desulfobacteria</taxon>
        <taxon>Desulfobacterales</taxon>
        <taxon>Desulfococcaceae</taxon>
        <taxon>Desulfonema</taxon>
    </lineage>
</organism>
<keyword evidence="2" id="KW-1185">Reference proteome</keyword>
<sequence>MVCLESAGISKNTFHKNNNSVLVPRLCLGTHTRGSASCINIRPMIQVNDAMRGSASYINIRPMIQVNDAMRGSASCINVRPMIQVNTMLCEAEPRGMRSQAEPGNE</sequence>
<name>A0A975BJY7_9BACT</name>
<evidence type="ECO:0000313" key="2">
    <source>
        <dbReference type="Proteomes" id="UP000663722"/>
    </source>
</evidence>
<accession>A0A975BJY7</accession>
<protein>
    <submittedName>
        <fullName evidence="1">Uncharacterized protein</fullName>
    </submittedName>
</protein>
<dbReference type="AlphaFoldDB" id="A0A975BJY7"/>
<dbReference type="KEGG" id="dmm:dnm_028600"/>
<evidence type="ECO:0000313" key="1">
    <source>
        <dbReference type="EMBL" id="QTA86836.1"/>
    </source>
</evidence>
<dbReference type="Proteomes" id="UP000663722">
    <property type="component" value="Chromosome"/>
</dbReference>
<proteinExistence type="predicted"/>
<reference evidence="1" key="1">
    <citation type="journal article" date="2021" name="Microb. Physiol.">
        <title>Proteogenomic Insights into the Physiology of Marine, Sulfate-Reducing, Filamentous Desulfonema limicola and Desulfonema magnum.</title>
        <authorList>
            <person name="Schnaars V."/>
            <person name="Wohlbrand L."/>
            <person name="Scheve S."/>
            <person name="Hinrichs C."/>
            <person name="Reinhardt R."/>
            <person name="Rabus R."/>
        </authorList>
    </citation>
    <scope>NUCLEOTIDE SEQUENCE</scope>
    <source>
        <strain evidence="1">4be13</strain>
    </source>
</reference>